<gene>
    <name evidence="1" type="ORF">Oscil6304_6012</name>
</gene>
<protein>
    <submittedName>
        <fullName evidence="1">Uncharacterized protein</fullName>
    </submittedName>
</protein>
<accession>K9TST7</accession>
<evidence type="ECO:0000313" key="1">
    <source>
        <dbReference type="EMBL" id="AFY85473.1"/>
    </source>
</evidence>
<dbReference type="HOGENOM" id="CLU_2130918_0_0_3"/>
<keyword evidence="2" id="KW-1185">Reference proteome</keyword>
<evidence type="ECO:0000313" key="2">
    <source>
        <dbReference type="Proteomes" id="UP000010367"/>
    </source>
</evidence>
<name>K9TST7_9CYAN</name>
<dbReference type="RefSeq" id="WP_015163252.1">
    <property type="nucleotide sequence ID" value="NC_019700.1"/>
</dbReference>
<proteinExistence type="predicted"/>
<dbReference type="Proteomes" id="UP000010367">
    <property type="component" value="Plasmid pOSCIL6304.01"/>
</dbReference>
<dbReference type="KEGG" id="oac:Oscil6304_6012"/>
<organism evidence="1 2">
    <name type="scientific">Oscillatoria acuminata PCC 6304</name>
    <dbReference type="NCBI Taxonomy" id="56110"/>
    <lineage>
        <taxon>Bacteria</taxon>
        <taxon>Bacillati</taxon>
        <taxon>Cyanobacteriota</taxon>
        <taxon>Cyanophyceae</taxon>
        <taxon>Oscillatoriophycideae</taxon>
        <taxon>Oscillatoriales</taxon>
        <taxon>Oscillatoriaceae</taxon>
        <taxon>Oscillatoria</taxon>
    </lineage>
</organism>
<dbReference type="AlphaFoldDB" id="K9TST7"/>
<keyword evidence="1" id="KW-0614">Plasmid</keyword>
<reference evidence="1 2" key="1">
    <citation type="submission" date="2012-06" db="EMBL/GenBank/DDBJ databases">
        <title>Finished plasmid 1 of genome of Oscillatoria acuminata PCC 6304.</title>
        <authorList>
            <consortium name="US DOE Joint Genome Institute"/>
            <person name="Gugger M."/>
            <person name="Coursin T."/>
            <person name="Rippka R."/>
            <person name="Tandeau De Marsac N."/>
            <person name="Huntemann M."/>
            <person name="Wei C.-L."/>
            <person name="Han J."/>
            <person name="Detter J.C."/>
            <person name="Han C."/>
            <person name="Tapia R."/>
            <person name="Davenport K."/>
            <person name="Daligault H."/>
            <person name="Erkkila T."/>
            <person name="Gu W."/>
            <person name="Munk A.C.C."/>
            <person name="Teshima H."/>
            <person name="Xu Y."/>
            <person name="Chain P."/>
            <person name="Chen A."/>
            <person name="Krypides N."/>
            <person name="Mavromatis K."/>
            <person name="Markowitz V."/>
            <person name="Szeto E."/>
            <person name="Ivanova N."/>
            <person name="Mikhailova N."/>
            <person name="Ovchinnikova G."/>
            <person name="Pagani I."/>
            <person name="Pati A."/>
            <person name="Goodwin L."/>
            <person name="Peters L."/>
            <person name="Pitluck S."/>
            <person name="Woyke T."/>
            <person name="Kerfeld C."/>
        </authorList>
    </citation>
    <scope>NUCLEOTIDE SEQUENCE [LARGE SCALE GENOMIC DNA]</scope>
    <source>
        <strain evidence="1 2">PCC 6304</strain>
        <plasmid evidence="2">Plasmid pOSCIL6304.01</plasmid>
    </source>
</reference>
<sequence length="113" mass="12808">MIFEDWEVKQAGDRFQGYQGNVLIFEGKDEDQIERLCILQSIYDSPHPAAIKSALDGAIEGNTAWNSHDFSMSFEIEDESSLVPEIVEVNGDYFVKTLKPCKHGIIFRISPIK</sequence>
<dbReference type="EMBL" id="CP003608">
    <property type="protein sequence ID" value="AFY85473.1"/>
    <property type="molecule type" value="Genomic_DNA"/>
</dbReference>
<dbReference type="InParanoid" id="K9TST7"/>
<geneLocation type="plasmid" evidence="1 2">
    <name>pOSCIL6304.01</name>
</geneLocation>